<protein>
    <submittedName>
        <fullName evidence="1">Uncharacterized protein</fullName>
    </submittedName>
</protein>
<keyword evidence="2" id="KW-1185">Reference proteome</keyword>
<dbReference type="Proteomes" id="UP000186817">
    <property type="component" value="Unassembled WGS sequence"/>
</dbReference>
<accession>A0A1Q9D2J6</accession>
<reference evidence="1 2" key="1">
    <citation type="submission" date="2016-02" db="EMBL/GenBank/DDBJ databases">
        <title>Genome analysis of coral dinoflagellate symbionts highlights evolutionary adaptations to a symbiotic lifestyle.</title>
        <authorList>
            <person name="Aranda M."/>
            <person name="Li Y."/>
            <person name="Liew Y.J."/>
            <person name="Baumgarten S."/>
            <person name="Simakov O."/>
            <person name="Wilson M."/>
            <person name="Piel J."/>
            <person name="Ashoor H."/>
            <person name="Bougouffa S."/>
            <person name="Bajic V.B."/>
            <person name="Ryu T."/>
            <person name="Ravasi T."/>
            <person name="Bayer T."/>
            <person name="Micklem G."/>
            <person name="Kim H."/>
            <person name="Bhak J."/>
            <person name="Lajeunesse T.C."/>
            <person name="Voolstra C.R."/>
        </authorList>
    </citation>
    <scope>NUCLEOTIDE SEQUENCE [LARGE SCALE GENOMIC DNA]</scope>
    <source>
        <strain evidence="1 2">CCMP2467</strain>
    </source>
</reference>
<dbReference type="EMBL" id="LSRX01000761">
    <property type="protein sequence ID" value="OLP89409.1"/>
    <property type="molecule type" value="Genomic_DNA"/>
</dbReference>
<name>A0A1Q9D2J6_SYMMI</name>
<gene>
    <name evidence="1" type="ORF">AK812_SmicGene29144</name>
</gene>
<organism evidence="1 2">
    <name type="scientific">Symbiodinium microadriaticum</name>
    <name type="common">Dinoflagellate</name>
    <name type="synonym">Zooxanthella microadriatica</name>
    <dbReference type="NCBI Taxonomy" id="2951"/>
    <lineage>
        <taxon>Eukaryota</taxon>
        <taxon>Sar</taxon>
        <taxon>Alveolata</taxon>
        <taxon>Dinophyceae</taxon>
        <taxon>Suessiales</taxon>
        <taxon>Symbiodiniaceae</taxon>
        <taxon>Symbiodinium</taxon>
    </lineage>
</organism>
<evidence type="ECO:0000313" key="1">
    <source>
        <dbReference type="EMBL" id="OLP89409.1"/>
    </source>
</evidence>
<proteinExistence type="predicted"/>
<sequence>MSNAQLEVNGTIGLSGRRLDEKRPLPAGESAGAGAFANGANLPSLTLSLRKTSVPCHSLALQCRLVLVEGGVWQRTRASAGAHVNVNAQSFAKIFGHLVLEATALLHPASVPPSGRRVQWLRLMRRCFFRLVRREKHHRQALPSPSATVATRSRGCTPPLRNNLVVKVINSQSRVCGAGPFLQLSNLVCGTSLQHFI</sequence>
<dbReference type="AlphaFoldDB" id="A0A1Q9D2J6"/>
<comment type="caution">
    <text evidence="1">The sequence shown here is derived from an EMBL/GenBank/DDBJ whole genome shotgun (WGS) entry which is preliminary data.</text>
</comment>
<evidence type="ECO:0000313" key="2">
    <source>
        <dbReference type="Proteomes" id="UP000186817"/>
    </source>
</evidence>